<dbReference type="OrthoDB" id="8455471at2"/>
<sequence>MEYGIIGLLVLALNIYAIYHVVTSGASTMAKVLWTLGILIFPVLGVIAWFIAGPKGHATA</sequence>
<dbReference type="Proteomes" id="UP000032232">
    <property type="component" value="Unassembled WGS sequence"/>
</dbReference>
<feature type="domain" description="Cardiolipin synthase N-terminal" evidence="7">
    <location>
        <begin position="12"/>
        <end position="54"/>
    </location>
</feature>
<evidence type="ECO:0000313" key="9">
    <source>
        <dbReference type="Proteomes" id="UP000032232"/>
    </source>
</evidence>
<keyword evidence="2" id="KW-1003">Cell membrane</keyword>
<organism evidence="8 9">
    <name type="scientific">Jannaschia aquimarina</name>
    <dbReference type="NCBI Taxonomy" id="935700"/>
    <lineage>
        <taxon>Bacteria</taxon>
        <taxon>Pseudomonadati</taxon>
        <taxon>Pseudomonadota</taxon>
        <taxon>Alphaproteobacteria</taxon>
        <taxon>Rhodobacterales</taxon>
        <taxon>Roseobacteraceae</taxon>
        <taxon>Jannaschia</taxon>
    </lineage>
</organism>
<proteinExistence type="predicted"/>
<keyword evidence="3 6" id="KW-0812">Transmembrane</keyword>
<evidence type="ECO:0000256" key="6">
    <source>
        <dbReference type="SAM" id="Phobius"/>
    </source>
</evidence>
<evidence type="ECO:0000256" key="3">
    <source>
        <dbReference type="ARBA" id="ARBA00022692"/>
    </source>
</evidence>
<dbReference type="Pfam" id="PF13396">
    <property type="entry name" value="PLDc_N"/>
    <property type="match status" value="1"/>
</dbReference>
<keyword evidence="4 6" id="KW-1133">Transmembrane helix</keyword>
<dbReference type="PATRIC" id="fig|935700.4.peg.4160"/>
<evidence type="ECO:0000256" key="1">
    <source>
        <dbReference type="ARBA" id="ARBA00004651"/>
    </source>
</evidence>
<evidence type="ECO:0000256" key="5">
    <source>
        <dbReference type="ARBA" id="ARBA00023136"/>
    </source>
</evidence>
<dbReference type="EMBL" id="JYFE01000081">
    <property type="protein sequence ID" value="KIT14243.1"/>
    <property type="molecule type" value="Genomic_DNA"/>
</dbReference>
<name>A0A0D1D2A0_9RHOB</name>
<feature type="transmembrane region" description="Helical" evidence="6">
    <location>
        <begin position="33"/>
        <end position="52"/>
    </location>
</feature>
<evidence type="ECO:0000256" key="2">
    <source>
        <dbReference type="ARBA" id="ARBA00022475"/>
    </source>
</evidence>
<reference evidence="8 9" key="1">
    <citation type="submission" date="2015-02" db="EMBL/GenBank/DDBJ databases">
        <title>Genome Sequence of Jannaschia aquimarina DSM28248, a member of the Roseobacter clade.</title>
        <authorList>
            <person name="Voget S."/>
            <person name="Daniel R."/>
        </authorList>
    </citation>
    <scope>NUCLEOTIDE SEQUENCE [LARGE SCALE GENOMIC DNA]</scope>
    <source>
        <strain evidence="8 9">GSW-M26</strain>
    </source>
</reference>
<evidence type="ECO:0000259" key="7">
    <source>
        <dbReference type="Pfam" id="PF13396"/>
    </source>
</evidence>
<protein>
    <recommendedName>
        <fullName evidence="7">Cardiolipin synthase N-terminal domain-containing protein</fullName>
    </recommendedName>
</protein>
<accession>A0A0D1D2A0</accession>
<dbReference type="AlphaFoldDB" id="A0A0D1D2A0"/>
<evidence type="ECO:0000256" key="4">
    <source>
        <dbReference type="ARBA" id="ARBA00022989"/>
    </source>
</evidence>
<evidence type="ECO:0000313" key="8">
    <source>
        <dbReference type="EMBL" id="KIT14243.1"/>
    </source>
</evidence>
<dbReference type="InterPro" id="IPR027379">
    <property type="entry name" value="CLS_N"/>
</dbReference>
<comment type="subcellular location">
    <subcellularLocation>
        <location evidence="1">Cell membrane</location>
        <topology evidence="1">Multi-pass membrane protein</topology>
    </subcellularLocation>
</comment>
<dbReference type="GO" id="GO:0005886">
    <property type="term" value="C:plasma membrane"/>
    <property type="evidence" value="ECO:0007669"/>
    <property type="project" value="UniProtKB-SubCell"/>
</dbReference>
<keyword evidence="9" id="KW-1185">Reference proteome</keyword>
<gene>
    <name evidence="8" type="ORF">jaqu_40370</name>
</gene>
<dbReference type="RefSeq" id="WP_043920786.1">
    <property type="nucleotide sequence ID" value="NZ_FZPF01000001.1"/>
</dbReference>
<comment type="caution">
    <text evidence="8">The sequence shown here is derived from an EMBL/GenBank/DDBJ whole genome shotgun (WGS) entry which is preliminary data.</text>
</comment>
<keyword evidence="5 6" id="KW-0472">Membrane</keyword>
<dbReference type="STRING" id="935700.jaqu_40370"/>